<gene>
    <name evidence="1" type="ORF">J2045_003378</name>
</gene>
<evidence type="ECO:0000313" key="2">
    <source>
        <dbReference type="Proteomes" id="UP001238496"/>
    </source>
</evidence>
<organism evidence="1 2">
    <name type="scientific">Peteryoungia aggregata LMG 23059</name>
    <dbReference type="NCBI Taxonomy" id="1368425"/>
    <lineage>
        <taxon>Bacteria</taxon>
        <taxon>Pseudomonadati</taxon>
        <taxon>Pseudomonadota</taxon>
        <taxon>Alphaproteobacteria</taxon>
        <taxon>Hyphomicrobiales</taxon>
        <taxon>Rhizobiaceae</taxon>
        <taxon>Peteryoungia</taxon>
    </lineage>
</organism>
<name>A0ABU0GAF1_9HYPH</name>
<comment type="caution">
    <text evidence="1">The sequence shown here is derived from an EMBL/GenBank/DDBJ whole genome shotgun (WGS) entry which is preliminary data.</text>
</comment>
<keyword evidence="2" id="KW-1185">Reference proteome</keyword>
<reference evidence="1 2" key="1">
    <citation type="submission" date="2023-07" db="EMBL/GenBank/DDBJ databases">
        <title>Genomic Encyclopedia of Type Strains, Phase IV (KMG-IV): sequencing the most valuable type-strain genomes for metagenomic binning, comparative biology and taxonomic classification.</title>
        <authorList>
            <person name="Goeker M."/>
        </authorList>
    </citation>
    <scope>NUCLEOTIDE SEQUENCE [LARGE SCALE GENOMIC DNA]</scope>
    <source>
        <strain evidence="1 2">DSM 1111</strain>
    </source>
</reference>
<protein>
    <submittedName>
        <fullName evidence="1">Uncharacterized protein</fullName>
    </submittedName>
</protein>
<sequence>MPSYFVNWEIDIFDVANPREAAQQAFAHMQRRGTLATAFKVIEHDSNGEAVTIDLLEESMDDLTVTAIEEAIADDVHR</sequence>
<accession>A0ABU0GAF1</accession>
<evidence type="ECO:0000313" key="1">
    <source>
        <dbReference type="EMBL" id="MDQ0422330.1"/>
    </source>
</evidence>
<dbReference type="Proteomes" id="UP001238496">
    <property type="component" value="Unassembled WGS sequence"/>
</dbReference>
<dbReference type="RefSeq" id="WP_307374787.1">
    <property type="nucleotide sequence ID" value="NZ_JAUSUW010000010.1"/>
</dbReference>
<proteinExistence type="predicted"/>
<dbReference type="EMBL" id="JAUSUW010000010">
    <property type="protein sequence ID" value="MDQ0422330.1"/>
    <property type="molecule type" value="Genomic_DNA"/>
</dbReference>